<name>A0ACB9ZQY1_CATRO</name>
<accession>A0ACB9ZQY1</accession>
<proteinExistence type="predicted"/>
<dbReference type="EMBL" id="CM044708">
    <property type="protein sequence ID" value="KAI5650122.1"/>
    <property type="molecule type" value="Genomic_DNA"/>
</dbReference>
<sequence length="101" mass="11317">MMGNYYPIPKNIEVWLVACNTSHLPGQILLLQSINEEANSISFWHTEAEYRALAFTAETTKVRICPLNLCQASTLSRGDSLTSIKVINSSMINQGSQENIW</sequence>
<evidence type="ECO:0000313" key="1">
    <source>
        <dbReference type="EMBL" id="KAI5650122.1"/>
    </source>
</evidence>
<reference evidence="2" key="1">
    <citation type="journal article" date="2023" name="Nat. Plants">
        <title>Single-cell RNA sequencing provides a high-resolution roadmap for understanding the multicellular compartmentation of specialized metabolism.</title>
        <authorList>
            <person name="Sun S."/>
            <person name="Shen X."/>
            <person name="Li Y."/>
            <person name="Li Y."/>
            <person name="Wang S."/>
            <person name="Li R."/>
            <person name="Zhang H."/>
            <person name="Shen G."/>
            <person name="Guo B."/>
            <person name="Wei J."/>
            <person name="Xu J."/>
            <person name="St-Pierre B."/>
            <person name="Chen S."/>
            <person name="Sun C."/>
        </authorList>
    </citation>
    <scope>NUCLEOTIDE SEQUENCE [LARGE SCALE GENOMIC DNA]</scope>
</reference>
<organism evidence="1 2">
    <name type="scientific">Catharanthus roseus</name>
    <name type="common">Madagascar periwinkle</name>
    <name type="synonym">Vinca rosea</name>
    <dbReference type="NCBI Taxonomy" id="4058"/>
    <lineage>
        <taxon>Eukaryota</taxon>
        <taxon>Viridiplantae</taxon>
        <taxon>Streptophyta</taxon>
        <taxon>Embryophyta</taxon>
        <taxon>Tracheophyta</taxon>
        <taxon>Spermatophyta</taxon>
        <taxon>Magnoliopsida</taxon>
        <taxon>eudicotyledons</taxon>
        <taxon>Gunneridae</taxon>
        <taxon>Pentapetalae</taxon>
        <taxon>asterids</taxon>
        <taxon>lamiids</taxon>
        <taxon>Gentianales</taxon>
        <taxon>Apocynaceae</taxon>
        <taxon>Rauvolfioideae</taxon>
        <taxon>Vinceae</taxon>
        <taxon>Catharanthinae</taxon>
        <taxon>Catharanthus</taxon>
    </lineage>
</organism>
<comment type="caution">
    <text evidence="1">The sequence shown here is derived from an EMBL/GenBank/DDBJ whole genome shotgun (WGS) entry which is preliminary data.</text>
</comment>
<dbReference type="Proteomes" id="UP001060085">
    <property type="component" value="Linkage Group LG08"/>
</dbReference>
<evidence type="ECO:0000313" key="2">
    <source>
        <dbReference type="Proteomes" id="UP001060085"/>
    </source>
</evidence>
<keyword evidence="2" id="KW-1185">Reference proteome</keyword>
<protein>
    <submittedName>
        <fullName evidence="1">Uncharacterized protein</fullName>
    </submittedName>
</protein>
<gene>
    <name evidence="1" type="ORF">M9H77_36127</name>
</gene>